<feature type="transmembrane region" description="Helical" evidence="19">
    <location>
        <begin position="360"/>
        <end position="391"/>
    </location>
</feature>
<dbReference type="PANTHER" id="PTHR10422">
    <property type="entry name" value="CYTOCHROME C OXIDASE SUBUNIT 1"/>
    <property type="match status" value="1"/>
</dbReference>
<keyword evidence="9 18" id="KW-0812">Transmembrane</keyword>
<dbReference type="SUPFAM" id="SSF81442">
    <property type="entry name" value="Cytochrome c oxidase subunit I-like"/>
    <property type="match status" value="1"/>
</dbReference>
<evidence type="ECO:0000256" key="18">
    <source>
        <dbReference type="RuleBase" id="RU000370"/>
    </source>
</evidence>
<evidence type="ECO:0000256" key="16">
    <source>
        <dbReference type="ARBA" id="ARBA00023136"/>
    </source>
</evidence>
<feature type="transmembrane region" description="Helical" evidence="19">
    <location>
        <begin position="335"/>
        <end position="354"/>
    </location>
</feature>
<evidence type="ECO:0000259" key="21">
    <source>
        <dbReference type="PROSITE" id="PS50855"/>
    </source>
</evidence>
<evidence type="ECO:0000313" key="22">
    <source>
        <dbReference type="EMBL" id="NYZ61211.1"/>
    </source>
</evidence>
<evidence type="ECO:0000256" key="5">
    <source>
        <dbReference type="ARBA" id="ARBA00022448"/>
    </source>
</evidence>
<dbReference type="InterPro" id="IPR014241">
    <property type="entry name" value="Cyt_c_oxidase_su1_bac"/>
</dbReference>
<dbReference type="PROSITE" id="PS50253">
    <property type="entry name" value="COX3"/>
    <property type="match status" value="1"/>
</dbReference>
<comment type="similarity">
    <text evidence="3 18">Belongs to the heme-copper respiratory oxidase family.</text>
</comment>
<feature type="transmembrane region" description="Helical" evidence="19">
    <location>
        <begin position="211"/>
        <end position="237"/>
    </location>
</feature>
<dbReference type="UniPathway" id="UPA00705"/>
<dbReference type="PROSITE" id="PS00077">
    <property type="entry name" value="COX1_CUB"/>
    <property type="match status" value="1"/>
</dbReference>
<comment type="catalytic activity">
    <reaction evidence="17">
        <text>4 Fe(II)-[cytochrome c] + O2 + 8 H(+)(in) = 4 Fe(III)-[cytochrome c] + 2 H2O + 4 H(+)(out)</text>
        <dbReference type="Rhea" id="RHEA:11436"/>
        <dbReference type="Rhea" id="RHEA-COMP:10350"/>
        <dbReference type="Rhea" id="RHEA-COMP:14399"/>
        <dbReference type="ChEBI" id="CHEBI:15377"/>
        <dbReference type="ChEBI" id="CHEBI:15378"/>
        <dbReference type="ChEBI" id="CHEBI:15379"/>
        <dbReference type="ChEBI" id="CHEBI:29033"/>
        <dbReference type="ChEBI" id="CHEBI:29034"/>
        <dbReference type="EC" id="7.1.1.9"/>
    </reaction>
</comment>
<evidence type="ECO:0000256" key="2">
    <source>
        <dbReference type="ARBA" id="ARBA00004673"/>
    </source>
</evidence>
<evidence type="ECO:0000259" key="20">
    <source>
        <dbReference type="PROSITE" id="PS50253"/>
    </source>
</evidence>
<proteinExistence type="inferred from homology"/>
<dbReference type="GO" id="GO:0020037">
    <property type="term" value="F:heme binding"/>
    <property type="evidence" value="ECO:0007669"/>
    <property type="project" value="InterPro"/>
</dbReference>
<keyword evidence="14" id="KW-0408">Iron</keyword>
<feature type="transmembrane region" description="Helical" evidence="19">
    <location>
        <begin position="781"/>
        <end position="802"/>
    </location>
</feature>
<dbReference type="InterPro" id="IPR000298">
    <property type="entry name" value="Cyt_c_oxidase-like_su3"/>
</dbReference>
<evidence type="ECO:0000256" key="6">
    <source>
        <dbReference type="ARBA" id="ARBA00022475"/>
    </source>
</evidence>
<evidence type="ECO:0000256" key="9">
    <source>
        <dbReference type="ARBA" id="ARBA00022692"/>
    </source>
</evidence>
<feature type="transmembrane region" description="Helical" evidence="19">
    <location>
        <begin position="403"/>
        <end position="430"/>
    </location>
</feature>
<feature type="transmembrane region" description="Helical" evidence="19">
    <location>
        <begin position="474"/>
        <end position="495"/>
    </location>
</feature>
<accession>A0A7Z0QM71</accession>
<evidence type="ECO:0000256" key="12">
    <source>
        <dbReference type="ARBA" id="ARBA00022982"/>
    </source>
</evidence>
<dbReference type="GO" id="GO:0022904">
    <property type="term" value="P:respiratory electron transport chain"/>
    <property type="evidence" value="ECO:0007669"/>
    <property type="project" value="InterPro"/>
</dbReference>
<dbReference type="Gene3D" id="1.20.120.80">
    <property type="entry name" value="Cytochrome c oxidase, subunit III, four-helix bundle"/>
    <property type="match status" value="1"/>
</dbReference>
<dbReference type="InterPro" id="IPR036927">
    <property type="entry name" value="Cyt_c_oxase-like_su1_sf"/>
</dbReference>
<dbReference type="GO" id="GO:0015990">
    <property type="term" value="P:electron transport coupled proton transport"/>
    <property type="evidence" value="ECO:0007669"/>
    <property type="project" value="InterPro"/>
</dbReference>
<name>A0A7Z0QM71_9GAMM</name>
<dbReference type="EMBL" id="JACCJZ010000001">
    <property type="protein sequence ID" value="NYZ61211.1"/>
    <property type="molecule type" value="Genomic_DNA"/>
</dbReference>
<feature type="transmembrane region" description="Helical" evidence="19">
    <location>
        <begin position="124"/>
        <end position="148"/>
    </location>
</feature>
<dbReference type="PROSITE" id="PS50855">
    <property type="entry name" value="COX1"/>
    <property type="match status" value="1"/>
</dbReference>
<feature type="transmembrane region" description="Helical" evidence="19">
    <location>
        <begin position="309"/>
        <end position="328"/>
    </location>
</feature>
<gene>
    <name evidence="22" type="primary">ctaD</name>
    <name evidence="22" type="ORF">H0E82_00335</name>
</gene>
<evidence type="ECO:0000256" key="17">
    <source>
        <dbReference type="ARBA" id="ARBA00047816"/>
    </source>
</evidence>
<evidence type="ECO:0000256" key="7">
    <source>
        <dbReference type="ARBA" id="ARBA00022617"/>
    </source>
</evidence>
<dbReference type="GO" id="GO:0005886">
    <property type="term" value="C:plasma membrane"/>
    <property type="evidence" value="ECO:0007669"/>
    <property type="project" value="UniProtKB-SubCell"/>
</dbReference>
<dbReference type="InterPro" id="IPR035973">
    <property type="entry name" value="Cyt_c_oxidase_su3-like_sf"/>
</dbReference>
<evidence type="ECO:0000256" key="4">
    <source>
        <dbReference type="ARBA" id="ARBA00012949"/>
    </source>
</evidence>
<feature type="transmembrane region" description="Helical" evidence="19">
    <location>
        <begin position="249"/>
        <end position="275"/>
    </location>
</feature>
<dbReference type="InterPro" id="IPR023616">
    <property type="entry name" value="Cyt_c_oxase-like_su1_dom"/>
</dbReference>
<evidence type="ECO:0000256" key="1">
    <source>
        <dbReference type="ARBA" id="ARBA00004651"/>
    </source>
</evidence>
<dbReference type="InterPro" id="IPR013833">
    <property type="entry name" value="Cyt_c_oxidase_su3_a-hlx"/>
</dbReference>
<evidence type="ECO:0000256" key="3">
    <source>
        <dbReference type="ARBA" id="ARBA00009578"/>
    </source>
</evidence>
<feature type="transmembrane region" description="Helical" evidence="19">
    <location>
        <begin position="627"/>
        <end position="647"/>
    </location>
</feature>
<evidence type="ECO:0000256" key="19">
    <source>
        <dbReference type="SAM" id="Phobius"/>
    </source>
</evidence>
<evidence type="ECO:0000313" key="23">
    <source>
        <dbReference type="Proteomes" id="UP000589896"/>
    </source>
</evidence>
<dbReference type="InterPro" id="IPR023615">
    <property type="entry name" value="Cyt_c_Oxase_su1_BS"/>
</dbReference>
<evidence type="ECO:0000256" key="14">
    <source>
        <dbReference type="ARBA" id="ARBA00023004"/>
    </source>
</evidence>
<dbReference type="AlphaFoldDB" id="A0A7Z0QM71"/>
<keyword evidence="8 18" id="KW-0679">Respiratory chain</keyword>
<keyword evidence="13 19" id="KW-1133">Transmembrane helix</keyword>
<keyword evidence="5 18" id="KW-0813">Transport</keyword>
<keyword evidence="6" id="KW-1003">Cell membrane</keyword>
<comment type="caution">
    <text evidence="22">The sequence shown here is derived from an EMBL/GenBank/DDBJ whole genome shotgun (WGS) entry which is preliminary data.</text>
</comment>
<evidence type="ECO:0000256" key="11">
    <source>
        <dbReference type="ARBA" id="ARBA00022967"/>
    </source>
</evidence>
<dbReference type="GO" id="GO:0006119">
    <property type="term" value="P:oxidative phosphorylation"/>
    <property type="evidence" value="ECO:0007669"/>
    <property type="project" value="UniProtKB-UniPathway"/>
</dbReference>
<dbReference type="EC" id="7.1.1.9" evidence="4"/>
<keyword evidence="16 19" id="KW-0472">Membrane</keyword>
<evidence type="ECO:0000256" key="15">
    <source>
        <dbReference type="ARBA" id="ARBA00023008"/>
    </source>
</evidence>
<dbReference type="Gene3D" id="1.20.210.10">
    <property type="entry name" value="Cytochrome c oxidase-like, subunit I domain"/>
    <property type="match status" value="1"/>
</dbReference>
<dbReference type="GO" id="GO:0046872">
    <property type="term" value="F:metal ion binding"/>
    <property type="evidence" value="ECO:0007669"/>
    <property type="project" value="UniProtKB-KW"/>
</dbReference>
<feature type="domain" description="Heme-copper oxidase subunit III family profile" evidence="20">
    <location>
        <begin position="621"/>
        <end position="878"/>
    </location>
</feature>
<feature type="transmembrane region" description="Helical" evidence="19">
    <location>
        <begin position="653"/>
        <end position="672"/>
    </location>
</feature>
<dbReference type="NCBIfam" id="TIGR02891">
    <property type="entry name" value="CtaD_CoxA"/>
    <property type="match status" value="1"/>
</dbReference>
<feature type="transmembrane region" description="Helical" evidence="19">
    <location>
        <begin position="515"/>
        <end position="545"/>
    </location>
</feature>
<feature type="transmembrane region" description="Helical" evidence="19">
    <location>
        <begin position="741"/>
        <end position="760"/>
    </location>
</feature>
<keyword evidence="11" id="KW-1278">Translocase</keyword>
<keyword evidence="23" id="KW-1185">Reference proteome</keyword>
<comment type="pathway">
    <text evidence="2">Energy metabolism; oxidative phosphorylation.</text>
</comment>
<feature type="transmembrane region" description="Helical" evidence="19">
    <location>
        <begin position="442"/>
        <end position="462"/>
    </location>
</feature>
<dbReference type="InterPro" id="IPR000883">
    <property type="entry name" value="Cyt_C_Oxase_1"/>
</dbReference>
<keyword evidence="15" id="KW-0186">Copper</keyword>
<evidence type="ECO:0000256" key="8">
    <source>
        <dbReference type="ARBA" id="ARBA00022660"/>
    </source>
</evidence>
<dbReference type="Proteomes" id="UP000589896">
    <property type="component" value="Unassembled WGS sequence"/>
</dbReference>
<dbReference type="SUPFAM" id="SSF81452">
    <property type="entry name" value="Cytochrome c oxidase subunit III-like"/>
    <property type="match status" value="1"/>
</dbReference>
<dbReference type="Pfam" id="PF00115">
    <property type="entry name" value="COX1"/>
    <property type="match status" value="1"/>
</dbReference>
<feature type="transmembrane region" description="Helical" evidence="19">
    <location>
        <begin position="703"/>
        <end position="729"/>
    </location>
</feature>
<feature type="transmembrane region" description="Helical" evidence="19">
    <location>
        <begin position="82"/>
        <end position="104"/>
    </location>
</feature>
<organism evidence="22 23">
    <name type="scientific">Luteimonas deserti</name>
    <dbReference type="NCBI Taxonomy" id="2752306"/>
    <lineage>
        <taxon>Bacteria</taxon>
        <taxon>Pseudomonadati</taxon>
        <taxon>Pseudomonadota</taxon>
        <taxon>Gammaproteobacteria</taxon>
        <taxon>Lysobacterales</taxon>
        <taxon>Lysobacteraceae</taxon>
        <taxon>Luteimonas</taxon>
    </lineage>
</organism>
<keyword evidence="7 18" id="KW-0349">Heme</keyword>
<evidence type="ECO:0000256" key="10">
    <source>
        <dbReference type="ARBA" id="ARBA00022723"/>
    </source>
</evidence>
<comment type="subcellular location">
    <subcellularLocation>
        <location evidence="1">Cell membrane</location>
        <topology evidence="1">Multi-pass membrane protein</topology>
    </subcellularLocation>
</comment>
<evidence type="ECO:0000256" key="13">
    <source>
        <dbReference type="ARBA" id="ARBA00022989"/>
    </source>
</evidence>
<keyword evidence="12 18" id="KW-0249">Electron transport</keyword>
<reference evidence="22 23" key="1">
    <citation type="submission" date="2020-07" db="EMBL/GenBank/DDBJ databases">
        <title>isolation of Luteimonas sp. SJ-16.</title>
        <authorList>
            <person name="Huang X.-X."/>
            <person name="Xu L."/>
            <person name="Sun J.-Q."/>
        </authorList>
    </citation>
    <scope>NUCLEOTIDE SEQUENCE [LARGE SCALE GENOMIC DNA]</scope>
    <source>
        <strain evidence="22 23">SJ-16</strain>
    </source>
</reference>
<dbReference type="PANTHER" id="PTHR10422:SF35">
    <property type="entry name" value="CYTOCHROME BO(3) UBIQUINOL OXIDASE SUBUNIT 1"/>
    <property type="match status" value="1"/>
</dbReference>
<feature type="transmembrane region" description="Helical" evidence="19">
    <location>
        <begin position="168"/>
        <end position="187"/>
    </location>
</feature>
<dbReference type="GO" id="GO:0004129">
    <property type="term" value="F:cytochrome-c oxidase activity"/>
    <property type="evidence" value="ECO:0007669"/>
    <property type="project" value="UniProtKB-EC"/>
</dbReference>
<dbReference type="PRINTS" id="PR01165">
    <property type="entry name" value="CYCOXIDASEI"/>
</dbReference>
<protein>
    <recommendedName>
        <fullName evidence="4">cytochrome-c oxidase</fullName>
        <ecNumber evidence="4">7.1.1.9</ecNumber>
    </recommendedName>
</protein>
<keyword evidence="10" id="KW-0479">Metal-binding</keyword>
<sequence>MAGVACAPPRGRAAVGRCARRARTAAPRRLGGCAVSRLTPDHTIPTPGDHLRHAERLARLERVWANAPGLVGQLTAVNHSTVAMRFIVTGFAFLLVGGLLSMFMRLQLAWPGLEVLDPQRYAQFVTMHGTTMMFLFAVPIMGGFGMYLVPKMIGARDLPFPRLSAFGYWCYLFGGLFLYSSFIFGSVPDTGWFMYTPLSDSTYSPGKGADFWLIGVTFAEIAAVVASVEMITAVLILRAPGMDLRRMPLFVWAMLVTAFMIAFGFPPLILASILLEIQRAFDFAFFEVARGGDPLLWQHLFWLFGHPEVYIIFLPAAGVVSMVVQTFARRPIVGYTWIVLALVATGFLSFGLWVHHMFAVGIPLLALAFFSAASMMVAIPTGIQIFAWLATLWAGKPWLRVPMLYIIGFFVVFVCGGLTGVMLAFVPFNWQVHDTHFVVAHLHYVLIGGLMFPLFAGLYYWLPLASGRMPSESLSRSGFWLVFIGFNLAFLPMHVTGMVGMPRRVDTYAMELGVHWLNLLSTAAGFVMAVGVIAILIDVALCFVLGRRGVENPWQAGTLEWAVPTPVPTYNFASVPQIESRYPLWDTPEVVEATRRTDGLLGDAHDDRRELIGTGIQSARAEQVIRISGSTWLPILAAFTIAVLLAGFISSQYWLSILMLVPLIGLFLRWAWTTGDRYAPAEIEVAPGLRLPTQAYARNAPGWWALVGTLLIDGSLFASLVFAYFYLWLNAPAWPAGGATVMAWTPALVALALLALPLLAAWRGSASLAAGHTRAAMLWQVAAILGGAVFLAVHLPALWAAVGAPQVHAYGSVVWTLAGFHAVHVVVAMLIGGFTALRIHHGFVERARALESRIAAGFWRYTVGIGVVTWAVIHLFPRWL</sequence>
<feature type="transmembrane region" description="Helical" evidence="19">
    <location>
        <begin position="858"/>
        <end position="876"/>
    </location>
</feature>
<feature type="domain" description="Cytochrome oxidase subunit I profile" evidence="21">
    <location>
        <begin position="58"/>
        <end position="579"/>
    </location>
</feature>
<feature type="transmembrane region" description="Helical" evidence="19">
    <location>
        <begin position="814"/>
        <end position="837"/>
    </location>
</feature>